<protein>
    <submittedName>
        <fullName evidence="1">Uncharacterized protein</fullName>
    </submittedName>
</protein>
<sequence length="157" mass="18625">MALILENTNQVEFHSDLNNLISPFKEKFKSLNWLVAEQDYLILDSSDSKFTNKINLDSDFFQFDGHELLDILEGHNIQFNWGIFCGMTNRLNYIREEDLPFADGNSRIWSHPDEFFYSNSEIEIICFDSSLTVLKFRDHKIEESWRRVFTDAKKLEK</sequence>
<organism evidence="1 2">
    <name type="scientific">Sediminitomix flava</name>
    <dbReference type="NCBI Taxonomy" id="379075"/>
    <lineage>
        <taxon>Bacteria</taxon>
        <taxon>Pseudomonadati</taxon>
        <taxon>Bacteroidota</taxon>
        <taxon>Cytophagia</taxon>
        <taxon>Cytophagales</taxon>
        <taxon>Flammeovirgaceae</taxon>
        <taxon>Sediminitomix</taxon>
    </lineage>
</organism>
<evidence type="ECO:0000313" key="1">
    <source>
        <dbReference type="EMBL" id="PWJ33503.1"/>
    </source>
</evidence>
<proteinExistence type="predicted"/>
<dbReference type="RefSeq" id="WP_109623205.1">
    <property type="nucleotide sequence ID" value="NZ_QGDO01000013.1"/>
</dbReference>
<reference evidence="1 2" key="1">
    <citation type="submission" date="2018-03" db="EMBL/GenBank/DDBJ databases">
        <title>Genomic Encyclopedia of Archaeal and Bacterial Type Strains, Phase II (KMG-II): from individual species to whole genera.</title>
        <authorList>
            <person name="Goeker M."/>
        </authorList>
    </citation>
    <scope>NUCLEOTIDE SEQUENCE [LARGE SCALE GENOMIC DNA]</scope>
    <source>
        <strain evidence="1 2">DSM 28229</strain>
    </source>
</reference>
<dbReference type="Proteomes" id="UP000245535">
    <property type="component" value="Unassembled WGS sequence"/>
</dbReference>
<dbReference type="AlphaFoldDB" id="A0A315YV33"/>
<evidence type="ECO:0000313" key="2">
    <source>
        <dbReference type="Proteomes" id="UP000245535"/>
    </source>
</evidence>
<gene>
    <name evidence="1" type="ORF">BC781_1135</name>
</gene>
<dbReference type="EMBL" id="QGDO01000013">
    <property type="protein sequence ID" value="PWJ33503.1"/>
    <property type="molecule type" value="Genomic_DNA"/>
</dbReference>
<name>A0A315YV33_SEDFL</name>
<keyword evidence="2" id="KW-1185">Reference proteome</keyword>
<dbReference type="OrthoDB" id="797474at2"/>
<comment type="caution">
    <text evidence="1">The sequence shown here is derived from an EMBL/GenBank/DDBJ whole genome shotgun (WGS) entry which is preliminary data.</text>
</comment>
<accession>A0A315YV33</accession>